<dbReference type="PANTHER" id="PTHR46093:SF3">
    <property type="entry name" value="ACYL-COA-BINDING DOMAIN-CONTAINING PROTEIN 4"/>
    <property type="match status" value="1"/>
</dbReference>
<dbReference type="AlphaFoldDB" id="A0A8H3X066"/>
<feature type="chain" id="PRO_5034643431" evidence="4">
    <location>
        <begin position="23"/>
        <end position="430"/>
    </location>
</feature>
<evidence type="ECO:0000313" key="6">
    <source>
        <dbReference type="Proteomes" id="UP000439903"/>
    </source>
</evidence>
<keyword evidence="4" id="KW-0732">Signal</keyword>
<comment type="caution">
    <text evidence="5">The sequence shown here is derived from an EMBL/GenBank/DDBJ whole genome shotgun (WGS) entry which is preliminary data.</text>
</comment>
<keyword evidence="6" id="KW-1185">Reference proteome</keyword>
<organism evidence="5 6">
    <name type="scientific">Gigaspora margarita</name>
    <dbReference type="NCBI Taxonomy" id="4874"/>
    <lineage>
        <taxon>Eukaryota</taxon>
        <taxon>Fungi</taxon>
        <taxon>Fungi incertae sedis</taxon>
        <taxon>Mucoromycota</taxon>
        <taxon>Glomeromycotina</taxon>
        <taxon>Glomeromycetes</taxon>
        <taxon>Diversisporales</taxon>
        <taxon>Gigasporaceae</taxon>
        <taxon>Gigaspora</taxon>
    </lineage>
</organism>
<keyword evidence="1" id="KW-0880">Kelch repeat</keyword>
<evidence type="ECO:0000256" key="2">
    <source>
        <dbReference type="ARBA" id="ARBA00022737"/>
    </source>
</evidence>
<gene>
    <name evidence="5" type="ORF">F8M41_012137</name>
</gene>
<evidence type="ECO:0000313" key="5">
    <source>
        <dbReference type="EMBL" id="KAF0380801.1"/>
    </source>
</evidence>
<keyword evidence="2" id="KW-0677">Repeat</keyword>
<evidence type="ECO:0000256" key="1">
    <source>
        <dbReference type="ARBA" id="ARBA00022441"/>
    </source>
</evidence>
<dbReference type="PANTHER" id="PTHR46093">
    <property type="entry name" value="ACYL-COA-BINDING DOMAIN-CONTAINING PROTEIN 5"/>
    <property type="match status" value="1"/>
</dbReference>
<dbReference type="EMBL" id="WTPW01002475">
    <property type="protein sequence ID" value="KAF0380801.1"/>
    <property type="molecule type" value="Genomic_DNA"/>
</dbReference>
<dbReference type="InterPro" id="IPR015915">
    <property type="entry name" value="Kelch-typ_b-propeller"/>
</dbReference>
<dbReference type="OrthoDB" id="2363417at2759"/>
<feature type="transmembrane region" description="Helical" evidence="3">
    <location>
        <begin position="374"/>
        <end position="395"/>
    </location>
</feature>
<name>A0A8H3X066_GIGMA</name>
<keyword evidence="3" id="KW-1133">Transmembrane helix</keyword>
<keyword evidence="3" id="KW-0472">Membrane</keyword>
<dbReference type="Gene3D" id="2.120.10.80">
    <property type="entry name" value="Kelch-type beta propeller"/>
    <property type="match status" value="2"/>
</dbReference>
<keyword evidence="3" id="KW-0812">Transmembrane</keyword>
<sequence length="430" mass="47482">MNNFQNLCIYFILIFTCSFVICQDIPDGRFEHSSALINDKLYFFGGATDVTNSSNEVFYIDLSSTFDISTPPFKKASTGMPVGDNLGTCVSTPDNSTIFLIGGRMTSTSTAIYKFDPISLQWKIPIINGFNNSFIHRNEINAVIDSKGKAYIFCGTDTNTGHSTGSGNWFYEMSIFDTTLMTWSTLPLPTDVLPRVDYTATLLPTGLIIYIGGFTKLTPSSAHTFPSFNDTASGTTVQQRAGHTAVLTKDGNIIIFGGAKNNVQVYPDLAVLNTNTWIWSVPSNSTVNTPPSLSRPSANLYKIYMIIAFGRKTSPAVVRPSVYSNNIYIFNTETYTWVSSFNEVSQGAPTNQNGISTNPGNLPTDNGNSSTYKIILYVVISIGCIAFLSGLVVFYKKYYKNRKWVEKNLMSEGLHNSDLHDKERHSNIVI</sequence>
<dbReference type="Proteomes" id="UP000439903">
    <property type="component" value="Unassembled WGS sequence"/>
</dbReference>
<protein>
    <submittedName>
        <fullName evidence="5">Galactose oxidase</fullName>
    </submittedName>
</protein>
<accession>A0A8H3X066</accession>
<evidence type="ECO:0000256" key="4">
    <source>
        <dbReference type="SAM" id="SignalP"/>
    </source>
</evidence>
<feature type="signal peptide" evidence="4">
    <location>
        <begin position="1"/>
        <end position="22"/>
    </location>
</feature>
<evidence type="ECO:0000256" key="3">
    <source>
        <dbReference type="SAM" id="Phobius"/>
    </source>
</evidence>
<dbReference type="Pfam" id="PF24681">
    <property type="entry name" value="Kelch_KLHDC2_KLHL20_DRC7"/>
    <property type="match status" value="2"/>
</dbReference>
<proteinExistence type="predicted"/>
<reference evidence="5 6" key="1">
    <citation type="journal article" date="2019" name="Environ. Microbiol.">
        <title>At the nexus of three kingdoms: the genome of the mycorrhizal fungus Gigaspora margarita provides insights into plant, endobacterial and fungal interactions.</title>
        <authorList>
            <person name="Venice F."/>
            <person name="Ghignone S."/>
            <person name="Salvioli di Fossalunga A."/>
            <person name="Amselem J."/>
            <person name="Novero M."/>
            <person name="Xianan X."/>
            <person name="Sedzielewska Toro K."/>
            <person name="Morin E."/>
            <person name="Lipzen A."/>
            <person name="Grigoriev I.V."/>
            <person name="Henrissat B."/>
            <person name="Martin F.M."/>
            <person name="Bonfante P."/>
        </authorList>
    </citation>
    <scope>NUCLEOTIDE SEQUENCE [LARGE SCALE GENOMIC DNA]</scope>
    <source>
        <strain evidence="5 6">BEG34</strain>
    </source>
</reference>
<dbReference type="SUPFAM" id="SSF117281">
    <property type="entry name" value="Kelch motif"/>
    <property type="match status" value="1"/>
</dbReference>